<dbReference type="SUPFAM" id="SSF81345">
    <property type="entry name" value="ABC transporter involved in vitamin B12 uptake, BtuC"/>
    <property type="match status" value="1"/>
</dbReference>
<evidence type="ECO:0000256" key="8">
    <source>
        <dbReference type="SAM" id="Phobius"/>
    </source>
</evidence>
<keyword evidence="6 8" id="KW-1133">Transmembrane helix</keyword>
<evidence type="ECO:0000256" key="1">
    <source>
        <dbReference type="ARBA" id="ARBA00004651"/>
    </source>
</evidence>
<evidence type="ECO:0000256" key="2">
    <source>
        <dbReference type="ARBA" id="ARBA00007935"/>
    </source>
</evidence>
<feature type="transmembrane region" description="Helical" evidence="8">
    <location>
        <begin position="195"/>
        <end position="217"/>
    </location>
</feature>
<dbReference type="FunFam" id="1.10.3470.10:FF:000001">
    <property type="entry name" value="Vitamin B12 ABC transporter permease BtuC"/>
    <property type="match status" value="1"/>
</dbReference>
<keyword evidence="7 8" id="KW-0472">Membrane</keyword>
<keyword evidence="4" id="KW-1003">Cell membrane</keyword>
<sequence length="337" mass="36407">MKEKSVLKNITGIVIVLLPVFCILISLTIGPYHIGPIDIIKIIYGRITGQVLVSDSMAAGLLWQVRFPRVIGASLVGAGLSVSGAVFQGLFKNPLASPYTLGVSNGAGFGAGLAIILTFSSMQIQMTAIFFGLFAVGLTFFLSMRGQKNTVTLILAGMLVGSLFSSLVSLIKFVADPFDKLPAIVFWLMGSLSGISYVKILTILPLYSMAMVLLFLFRWKINVLSMGDQEAKSFGIDVRRERGIAIVACSVLTALVVSISGIIGWVGIVIPHLTRMITGPDFRRIIPVSASLGICYLLVIDDICRALTAVEIPIGVITGIIGVPLFIYFIYKRKVRW</sequence>
<dbReference type="InterPro" id="IPR037294">
    <property type="entry name" value="ABC_BtuC-like"/>
</dbReference>
<accession>A0AAU7PJV9</accession>
<keyword evidence="5 8" id="KW-0812">Transmembrane</keyword>
<dbReference type="CDD" id="cd06550">
    <property type="entry name" value="TM_ABC_iron-siderophores_like"/>
    <property type="match status" value="1"/>
</dbReference>
<gene>
    <name evidence="9" type="ORF">ABFV83_12320</name>
</gene>
<feature type="transmembrane region" description="Helical" evidence="8">
    <location>
        <begin position="12"/>
        <end position="30"/>
    </location>
</feature>
<evidence type="ECO:0000256" key="7">
    <source>
        <dbReference type="ARBA" id="ARBA00023136"/>
    </source>
</evidence>
<reference evidence="9" key="1">
    <citation type="submission" date="2024-06" db="EMBL/GenBank/DDBJ databases">
        <title>Lacrimispora cavernae sp. nov., a novel anaerobe isolated from bat guano pile inside a cave.</title>
        <authorList>
            <person name="Miller S.L."/>
            <person name="Lu N."/>
            <person name="King J."/>
            <person name="Sankaranarayanan K."/>
            <person name="Lawson P.A."/>
        </authorList>
    </citation>
    <scope>NUCLEOTIDE SEQUENCE</scope>
    <source>
        <strain evidence="9">BS-2</strain>
    </source>
</reference>
<keyword evidence="3" id="KW-0813">Transport</keyword>
<name>A0AAU7PJV9_9FIRM</name>
<dbReference type="AlphaFoldDB" id="A0AAU7PJV9"/>
<feature type="transmembrane region" description="Helical" evidence="8">
    <location>
        <begin position="111"/>
        <end position="141"/>
    </location>
</feature>
<evidence type="ECO:0000256" key="5">
    <source>
        <dbReference type="ARBA" id="ARBA00022692"/>
    </source>
</evidence>
<dbReference type="GO" id="GO:0022857">
    <property type="term" value="F:transmembrane transporter activity"/>
    <property type="evidence" value="ECO:0007669"/>
    <property type="project" value="InterPro"/>
</dbReference>
<evidence type="ECO:0000256" key="3">
    <source>
        <dbReference type="ARBA" id="ARBA00022448"/>
    </source>
</evidence>
<comment type="subcellular location">
    <subcellularLocation>
        <location evidence="1">Cell membrane</location>
        <topology evidence="1">Multi-pass membrane protein</topology>
    </subcellularLocation>
</comment>
<dbReference type="RefSeq" id="WP_349944207.1">
    <property type="nucleotide sequence ID" value="NZ_CP157940.1"/>
</dbReference>
<dbReference type="Gene3D" id="1.10.3470.10">
    <property type="entry name" value="ABC transporter involved in vitamin B12 uptake, BtuC"/>
    <property type="match status" value="1"/>
</dbReference>
<feature type="transmembrane region" description="Helical" evidence="8">
    <location>
        <begin position="153"/>
        <end position="175"/>
    </location>
</feature>
<dbReference type="PANTHER" id="PTHR30472:SF70">
    <property type="entry name" value="MOLYBDATE IMPORT SYSTEM PERMEASE PROTEIN MOLB"/>
    <property type="match status" value="1"/>
</dbReference>
<proteinExistence type="inferred from homology"/>
<dbReference type="InterPro" id="IPR000522">
    <property type="entry name" value="ABC_transptr_permease_BtuC"/>
</dbReference>
<evidence type="ECO:0000313" key="9">
    <source>
        <dbReference type="EMBL" id="XBS52625.1"/>
    </source>
</evidence>
<dbReference type="GO" id="GO:0005886">
    <property type="term" value="C:plasma membrane"/>
    <property type="evidence" value="ECO:0007669"/>
    <property type="project" value="UniProtKB-SubCell"/>
</dbReference>
<organism evidence="9">
    <name type="scientific">Lacrimispora sp. BS-2</name>
    <dbReference type="NCBI Taxonomy" id="3151850"/>
    <lineage>
        <taxon>Bacteria</taxon>
        <taxon>Bacillati</taxon>
        <taxon>Bacillota</taxon>
        <taxon>Clostridia</taxon>
        <taxon>Lachnospirales</taxon>
        <taxon>Lachnospiraceae</taxon>
        <taxon>Lacrimispora</taxon>
    </lineage>
</organism>
<dbReference type="GO" id="GO:0033214">
    <property type="term" value="P:siderophore-iron import into cell"/>
    <property type="evidence" value="ECO:0007669"/>
    <property type="project" value="TreeGrafter"/>
</dbReference>
<feature type="transmembrane region" description="Helical" evidence="8">
    <location>
        <begin position="70"/>
        <end position="91"/>
    </location>
</feature>
<protein>
    <submittedName>
        <fullName evidence="9">Iron ABC transporter permease</fullName>
    </submittedName>
</protein>
<dbReference type="EMBL" id="CP157940">
    <property type="protein sequence ID" value="XBS52625.1"/>
    <property type="molecule type" value="Genomic_DNA"/>
</dbReference>
<dbReference type="Pfam" id="PF01032">
    <property type="entry name" value="FecCD"/>
    <property type="match status" value="1"/>
</dbReference>
<feature type="transmembrane region" description="Helical" evidence="8">
    <location>
        <begin position="244"/>
        <end position="270"/>
    </location>
</feature>
<evidence type="ECO:0000256" key="4">
    <source>
        <dbReference type="ARBA" id="ARBA00022475"/>
    </source>
</evidence>
<feature type="transmembrane region" description="Helical" evidence="8">
    <location>
        <begin position="312"/>
        <end position="331"/>
    </location>
</feature>
<evidence type="ECO:0000256" key="6">
    <source>
        <dbReference type="ARBA" id="ARBA00022989"/>
    </source>
</evidence>
<comment type="similarity">
    <text evidence="2">Belongs to the binding-protein-dependent transport system permease family. FecCD subfamily.</text>
</comment>
<dbReference type="PANTHER" id="PTHR30472">
    <property type="entry name" value="FERRIC ENTEROBACTIN TRANSPORT SYSTEM PERMEASE PROTEIN"/>
    <property type="match status" value="1"/>
</dbReference>